<dbReference type="EMBL" id="BAAASR010000011">
    <property type="protein sequence ID" value="GAA2488043.1"/>
    <property type="molecule type" value="Genomic_DNA"/>
</dbReference>
<feature type="compositionally biased region" description="Basic and acidic residues" evidence="1">
    <location>
        <begin position="76"/>
        <end position="93"/>
    </location>
</feature>
<reference evidence="3" key="1">
    <citation type="journal article" date="2019" name="Int. J. Syst. Evol. Microbiol.">
        <title>The Global Catalogue of Microorganisms (GCM) 10K type strain sequencing project: providing services to taxonomists for standard genome sequencing and annotation.</title>
        <authorList>
            <consortium name="The Broad Institute Genomics Platform"/>
            <consortium name="The Broad Institute Genome Sequencing Center for Infectious Disease"/>
            <person name="Wu L."/>
            <person name="Ma J."/>
        </authorList>
    </citation>
    <scope>NUCLEOTIDE SEQUENCE [LARGE SCALE GENOMIC DNA]</scope>
    <source>
        <strain evidence="3">JCM 5062</strain>
    </source>
</reference>
<proteinExistence type="predicted"/>
<comment type="caution">
    <text evidence="2">The sequence shown here is derived from an EMBL/GenBank/DDBJ whole genome shotgun (WGS) entry which is preliminary data.</text>
</comment>
<accession>A0ABP5YW58</accession>
<sequence length="93" mass="8977">MGAPRTEDQQAGAAARYALRAAAGGSGLADRTGLTGCGWAALGPAPAAGSDSVMPGGARRASGGVATSGRSPRPGGGRDTDSARLGKPNLRSE</sequence>
<evidence type="ECO:0000256" key="1">
    <source>
        <dbReference type="SAM" id="MobiDB-lite"/>
    </source>
</evidence>
<name>A0ABP5YW58_9ACTN</name>
<dbReference type="Proteomes" id="UP001499942">
    <property type="component" value="Unassembled WGS sequence"/>
</dbReference>
<organism evidence="2 3">
    <name type="scientific">Streptomyces gobitricini</name>
    <dbReference type="NCBI Taxonomy" id="68211"/>
    <lineage>
        <taxon>Bacteria</taxon>
        <taxon>Bacillati</taxon>
        <taxon>Actinomycetota</taxon>
        <taxon>Actinomycetes</taxon>
        <taxon>Kitasatosporales</taxon>
        <taxon>Streptomycetaceae</taxon>
        <taxon>Streptomyces</taxon>
    </lineage>
</organism>
<protein>
    <submittedName>
        <fullName evidence="2">Uncharacterized protein</fullName>
    </submittedName>
</protein>
<keyword evidence="3" id="KW-1185">Reference proteome</keyword>
<evidence type="ECO:0000313" key="2">
    <source>
        <dbReference type="EMBL" id="GAA2488043.1"/>
    </source>
</evidence>
<evidence type="ECO:0000313" key="3">
    <source>
        <dbReference type="Proteomes" id="UP001499942"/>
    </source>
</evidence>
<feature type="region of interest" description="Disordered" evidence="1">
    <location>
        <begin position="41"/>
        <end position="93"/>
    </location>
</feature>
<gene>
    <name evidence="2" type="ORF">GCM10010393_19290</name>
</gene>